<proteinExistence type="predicted"/>
<name>A0A316A332_9FIRM</name>
<keyword evidence="3" id="KW-0547">Nucleotide-binding</keyword>
<dbReference type="EMBL" id="UHJJ01000001">
    <property type="protein sequence ID" value="SUQ12220.1"/>
    <property type="molecule type" value="Genomic_DNA"/>
</dbReference>
<dbReference type="SMART" id="SM00382">
    <property type="entry name" value="AAA"/>
    <property type="match status" value="1"/>
</dbReference>
<dbReference type="PROSITE" id="PS50893">
    <property type="entry name" value="ABC_TRANSPORTER_2"/>
    <property type="match status" value="1"/>
</dbReference>
<dbReference type="RefSeq" id="WP_109708284.1">
    <property type="nucleotide sequence ID" value="NZ_QGDS01000001.1"/>
</dbReference>
<feature type="domain" description="ABC transporter" evidence="8">
    <location>
        <begin position="2"/>
        <end position="237"/>
    </location>
</feature>
<dbReference type="SUPFAM" id="SSF55021">
    <property type="entry name" value="ACT-like"/>
    <property type="match status" value="1"/>
</dbReference>
<evidence type="ECO:0000256" key="1">
    <source>
        <dbReference type="ARBA" id="ARBA00022448"/>
    </source>
</evidence>
<keyword evidence="7" id="KW-0472">Membrane</keyword>
<dbReference type="SMART" id="SM00930">
    <property type="entry name" value="NIL"/>
    <property type="match status" value="1"/>
</dbReference>
<dbReference type="GO" id="GO:0016887">
    <property type="term" value="F:ATP hydrolysis activity"/>
    <property type="evidence" value="ECO:0007669"/>
    <property type="project" value="InterPro"/>
</dbReference>
<dbReference type="SUPFAM" id="SSF52540">
    <property type="entry name" value="P-loop containing nucleoside triphosphate hydrolases"/>
    <property type="match status" value="1"/>
</dbReference>
<dbReference type="GO" id="GO:0005524">
    <property type="term" value="F:ATP binding"/>
    <property type="evidence" value="ECO:0007669"/>
    <property type="project" value="UniProtKB-KW"/>
</dbReference>
<keyword evidence="2" id="KW-1003">Cell membrane</keyword>
<dbReference type="Pfam" id="PF09383">
    <property type="entry name" value="NIL"/>
    <property type="match status" value="1"/>
</dbReference>
<dbReference type="InterPro" id="IPR003439">
    <property type="entry name" value="ABC_transporter-like_ATP-bd"/>
</dbReference>
<dbReference type="InterPro" id="IPR045865">
    <property type="entry name" value="ACT-like_dom_sf"/>
</dbReference>
<evidence type="ECO:0000313" key="9">
    <source>
        <dbReference type="EMBL" id="SUQ12220.1"/>
    </source>
</evidence>
<protein>
    <submittedName>
        <fullName evidence="9">D-methionine transport system ATP-binding protein</fullName>
    </submittedName>
</protein>
<sequence length="321" mass="35996">MIEIRNLKKCFGEEKVLNSINIDIQDGDIFGLVGRSGVGKSTLLRCINALETYDSGILNVNGAEVSSLSGMELRKFRRNVGMIFQHFSLTERDTVYQNIALPMKCWKYEKQDIKKKVESLLEIVELGDRSNQKARYLSGGQKQRVAIARALALEPSILLCDEATSALDPNTTKSILELLKEVNRKLGVTIVVVTHEMSVVRSICNKIAVLDKNGIADSGDVEEVFKNQCPALVELLGNRDDFASIKSGKAIRVFCSSDDAEKNIIVKMFRDTKISFGILNADVKEYRTGIFGEFVILVREEDEKNIIEYMSANNIFWEVLN</sequence>
<organism evidence="9 10">
    <name type="scientific">Faecalicatena contorta</name>
    <dbReference type="NCBI Taxonomy" id="39482"/>
    <lineage>
        <taxon>Bacteria</taxon>
        <taxon>Bacillati</taxon>
        <taxon>Bacillota</taxon>
        <taxon>Clostridia</taxon>
        <taxon>Lachnospirales</taxon>
        <taxon>Lachnospiraceae</taxon>
        <taxon>Faecalicatena</taxon>
    </lineage>
</organism>
<keyword evidence="1" id="KW-0813">Transport</keyword>
<dbReference type="InterPro" id="IPR018449">
    <property type="entry name" value="NIL_domain"/>
</dbReference>
<dbReference type="InterPro" id="IPR017871">
    <property type="entry name" value="ABC_transporter-like_CS"/>
</dbReference>
<dbReference type="PROSITE" id="PS00211">
    <property type="entry name" value="ABC_TRANSPORTER_1"/>
    <property type="match status" value="1"/>
</dbReference>
<dbReference type="PANTHER" id="PTHR43166">
    <property type="entry name" value="AMINO ACID IMPORT ATP-BINDING PROTEIN"/>
    <property type="match status" value="1"/>
</dbReference>
<evidence type="ECO:0000256" key="2">
    <source>
        <dbReference type="ARBA" id="ARBA00022475"/>
    </source>
</evidence>
<dbReference type="OrthoDB" id="9804199at2"/>
<evidence type="ECO:0000256" key="7">
    <source>
        <dbReference type="ARBA" id="ARBA00023136"/>
    </source>
</evidence>
<keyword evidence="6" id="KW-0029">Amino-acid transport</keyword>
<dbReference type="GO" id="GO:0006865">
    <property type="term" value="P:amino acid transport"/>
    <property type="evidence" value="ECO:0007669"/>
    <property type="project" value="UniProtKB-KW"/>
</dbReference>
<keyword evidence="4 9" id="KW-0067">ATP-binding</keyword>
<dbReference type="Gene3D" id="3.30.70.260">
    <property type="match status" value="1"/>
</dbReference>
<gene>
    <name evidence="9" type="ORF">SAMN05216529_101109</name>
</gene>
<dbReference type="Gene3D" id="3.40.50.300">
    <property type="entry name" value="P-loop containing nucleotide triphosphate hydrolases"/>
    <property type="match status" value="1"/>
</dbReference>
<dbReference type="Proteomes" id="UP000254051">
    <property type="component" value="Unassembled WGS sequence"/>
</dbReference>
<dbReference type="Pfam" id="PF00005">
    <property type="entry name" value="ABC_tran"/>
    <property type="match status" value="1"/>
</dbReference>
<evidence type="ECO:0000313" key="10">
    <source>
        <dbReference type="Proteomes" id="UP000254051"/>
    </source>
</evidence>
<keyword evidence="5" id="KW-1278">Translocase</keyword>
<evidence type="ECO:0000259" key="8">
    <source>
        <dbReference type="PROSITE" id="PS50893"/>
    </source>
</evidence>
<dbReference type="PANTHER" id="PTHR43166:SF30">
    <property type="entry name" value="METHIONINE IMPORT ATP-BINDING PROTEIN METN"/>
    <property type="match status" value="1"/>
</dbReference>
<reference evidence="10" key="1">
    <citation type="submission" date="2017-07" db="EMBL/GenBank/DDBJ databases">
        <authorList>
            <person name="Varghese N."/>
            <person name="Submissions S."/>
        </authorList>
    </citation>
    <scope>NUCLEOTIDE SEQUENCE [LARGE SCALE GENOMIC DNA]</scope>
    <source>
        <strain evidence="10">NLAE-zl-C134</strain>
    </source>
</reference>
<dbReference type="InterPro" id="IPR003593">
    <property type="entry name" value="AAA+_ATPase"/>
</dbReference>
<keyword evidence="10" id="KW-1185">Reference proteome</keyword>
<dbReference type="InterPro" id="IPR027417">
    <property type="entry name" value="P-loop_NTPase"/>
</dbReference>
<dbReference type="InterPro" id="IPR050086">
    <property type="entry name" value="MetN_ABC_transporter-like"/>
</dbReference>
<evidence type="ECO:0000256" key="5">
    <source>
        <dbReference type="ARBA" id="ARBA00022967"/>
    </source>
</evidence>
<evidence type="ECO:0000256" key="3">
    <source>
        <dbReference type="ARBA" id="ARBA00022741"/>
    </source>
</evidence>
<dbReference type="AlphaFoldDB" id="A0A316A332"/>
<evidence type="ECO:0000256" key="6">
    <source>
        <dbReference type="ARBA" id="ARBA00022970"/>
    </source>
</evidence>
<accession>A0A316A332</accession>
<evidence type="ECO:0000256" key="4">
    <source>
        <dbReference type="ARBA" id="ARBA00022840"/>
    </source>
</evidence>